<keyword evidence="2" id="KW-1185">Reference proteome</keyword>
<proteinExistence type="predicted"/>
<dbReference type="RefSeq" id="WP_207332497.1">
    <property type="nucleotide sequence ID" value="NZ_JAFMYW010000012.1"/>
</dbReference>
<dbReference type="EMBL" id="JAFMYW010000012">
    <property type="protein sequence ID" value="MBO0952543.1"/>
    <property type="molecule type" value="Genomic_DNA"/>
</dbReference>
<protein>
    <recommendedName>
        <fullName evidence="3">Histone H1</fullName>
    </recommendedName>
</protein>
<reference evidence="1 2" key="1">
    <citation type="submission" date="2021-03" db="EMBL/GenBank/DDBJ databases">
        <title>Fibrella sp. HMF5405 genome sequencing and assembly.</title>
        <authorList>
            <person name="Kang H."/>
            <person name="Kim H."/>
            <person name="Bae S."/>
            <person name="Joh K."/>
        </authorList>
    </citation>
    <scope>NUCLEOTIDE SEQUENCE [LARGE SCALE GENOMIC DNA]</scope>
    <source>
        <strain evidence="1 2">HMF5405</strain>
    </source>
</reference>
<comment type="caution">
    <text evidence="1">The sequence shown here is derived from an EMBL/GenBank/DDBJ whole genome shotgun (WGS) entry which is preliminary data.</text>
</comment>
<organism evidence="1 2">
    <name type="scientific">Fibrella forsythiae</name>
    <dbReference type="NCBI Taxonomy" id="2817061"/>
    <lineage>
        <taxon>Bacteria</taxon>
        <taxon>Pseudomonadati</taxon>
        <taxon>Bacteroidota</taxon>
        <taxon>Cytophagia</taxon>
        <taxon>Cytophagales</taxon>
        <taxon>Spirosomataceae</taxon>
        <taxon>Fibrella</taxon>
    </lineage>
</organism>
<dbReference type="Proteomes" id="UP000664628">
    <property type="component" value="Unassembled WGS sequence"/>
</dbReference>
<gene>
    <name evidence="1" type="ORF">J2I46_28430</name>
</gene>
<evidence type="ECO:0008006" key="3">
    <source>
        <dbReference type="Google" id="ProtNLM"/>
    </source>
</evidence>
<accession>A0ABS3JSW3</accession>
<evidence type="ECO:0000313" key="2">
    <source>
        <dbReference type="Proteomes" id="UP000664628"/>
    </source>
</evidence>
<evidence type="ECO:0000313" key="1">
    <source>
        <dbReference type="EMBL" id="MBO0952543.1"/>
    </source>
</evidence>
<sequence length="55" mass="6124">MKSKTDEVALLKKQLADTQKLLKREALEIMINAAEKELKIPIRKKPGRGGGPPNQ</sequence>
<name>A0ABS3JSW3_9BACT</name>